<dbReference type="Proteomes" id="UP001147782">
    <property type="component" value="Unassembled WGS sequence"/>
</dbReference>
<dbReference type="PROSITE" id="PS50088">
    <property type="entry name" value="ANK_REPEAT"/>
    <property type="match status" value="2"/>
</dbReference>
<sequence>MSMLDETHLPLPQSQADSNTYVLGRIHTHDVVLACLPEMGLAPAATVARQMKQSFPDLRCALLVGIGGGIPSEGYDIRLGDVVVGVPGSKYGSVVQWDYGKTVAEGKFVHYGVLNDPPAVLLTAVNALRARYNMGQTGIVENLEFGSSRIPSDMNAREENIFYQDYWHESRILERGNDARSSQFAIRQDERQLLERLLSQPPGQGPNFEMEPKLAEFMHEYRSELLEQLADFPNPQQQRGLFAAMLRMTKGSLDHDSDTCRTLLHWLAMNGVSDVLPKLIDIGFDVNHKDSDWQTPLHLAVIENHFPTVAVLVQQCHADVHAKDLNGLLAWHHALHIDWDNCADNDEREKSRISIIRLLAAFTNIESIKGAKARKSLSRLKTDPEAVILL</sequence>
<dbReference type="Pfam" id="PF12796">
    <property type="entry name" value="Ank_2"/>
    <property type="match status" value="1"/>
</dbReference>
<evidence type="ECO:0000313" key="2">
    <source>
        <dbReference type="EMBL" id="KAJ5359140.1"/>
    </source>
</evidence>
<dbReference type="InterPro" id="IPR002110">
    <property type="entry name" value="Ankyrin_rpt"/>
</dbReference>
<name>A0A9W9UXU7_9EURO</name>
<organism evidence="2 3">
    <name type="scientific">Penicillium cataractarum</name>
    <dbReference type="NCBI Taxonomy" id="2100454"/>
    <lineage>
        <taxon>Eukaryota</taxon>
        <taxon>Fungi</taxon>
        <taxon>Dikarya</taxon>
        <taxon>Ascomycota</taxon>
        <taxon>Pezizomycotina</taxon>
        <taxon>Eurotiomycetes</taxon>
        <taxon>Eurotiomycetidae</taxon>
        <taxon>Eurotiales</taxon>
        <taxon>Aspergillaceae</taxon>
        <taxon>Penicillium</taxon>
    </lineage>
</organism>
<dbReference type="PANTHER" id="PTHR46082:SF11">
    <property type="entry name" value="AAA+ ATPASE DOMAIN-CONTAINING PROTEIN-RELATED"/>
    <property type="match status" value="1"/>
</dbReference>
<evidence type="ECO:0000313" key="3">
    <source>
        <dbReference type="Proteomes" id="UP001147782"/>
    </source>
</evidence>
<dbReference type="GO" id="GO:0003824">
    <property type="term" value="F:catalytic activity"/>
    <property type="evidence" value="ECO:0007669"/>
    <property type="project" value="InterPro"/>
</dbReference>
<feature type="repeat" description="ANK" evidence="1">
    <location>
        <begin position="292"/>
        <end position="325"/>
    </location>
</feature>
<dbReference type="Gene3D" id="1.25.40.20">
    <property type="entry name" value="Ankyrin repeat-containing domain"/>
    <property type="match status" value="1"/>
</dbReference>
<feature type="repeat" description="ANK" evidence="1">
    <location>
        <begin position="259"/>
        <end position="291"/>
    </location>
</feature>
<dbReference type="GeneID" id="81443645"/>
<dbReference type="AlphaFoldDB" id="A0A9W9UXU7"/>
<protein>
    <submittedName>
        <fullName evidence="2">Purine and uridine phosphorylase</fullName>
    </submittedName>
</protein>
<dbReference type="Gene3D" id="3.40.50.1580">
    <property type="entry name" value="Nucleoside phosphorylase domain"/>
    <property type="match status" value="1"/>
</dbReference>
<dbReference type="SUPFAM" id="SSF48403">
    <property type="entry name" value="Ankyrin repeat"/>
    <property type="match status" value="1"/>
</dbReference>
<dbReference type="InterPro" id="IPR053137">
    <property type="entry name" value="NLR-like"/>
</dbReference>
<dbReference type="InterPro" id="IPR036770">
    <property type="entry name" value="Ankyrin_rpt-contain_sf"/>
</dbReference>
<gene>
    <name evidence="2" type="ORF">N7496_011553</name>
</gene>
<dbReference type="SUPFAM" id="SSF53167">
    <property type="entry name" value="Purine and uridine phosphorylases"/>
    <property type="match status" value="1"/>
</dbReference>
<proteinExistence type="predicted"/>
<dbReference type="SMART" id="SM00248">
    <property type="entry name" value="ANK"/>
    <property type="match status" value="2"/>
</dbReference>
<keyword evidence="1" id="KW-0040">ANK repeat</keyword>
<dbReference type="GO" id="GO:0009116">
    <property type="term" value="P:nucleoside metabolic process"/>
    <property type="evidence" value="ECO:0007669"/>
    <property type="project" value="InterPro"/>
</dbReference>
<dbReference type="OrthoDB" id="4226826at2759"/>
<dbReference type="EMBL" id="JAPZBS010000009">
    <property type="protein sequence ID" value="KAJ5359140.1"/>
    <property type="molecule type" value="Genomic_DNA"/>
</dbReference>
<dbReference type="InterPro" id="IPR035994">
    <property type="entry name" value="Nucleoside_phosphorylase_sf"/>
</dbReference>
<dbReference type="PANTHER" id="PTHR46082">
    <property type="entry name" value="ATP/GTP-BINDING PROTEIN-RELATED"/>
    <property type="match status" value="1"/>
</dbReference>
<keyword evidence="3" id="KW-1185">Reference proteome</keyword>
<accession>A0A9W9UXU7</accession>
<comment type="caution">
    <text evidence="2">The sequence shown here is derived from an EMBL/GenBank/DDBJ whole genome shotgun (WGS) entry which is preliminary data.</text>
</comment>
<reference evidence="2" key="1">
    <citation type="submission" date="2022-11" db="EMBL/GenBank/DDBJ databases">
        <authorList>
            <person name="Petersen C."/>
        </authorList>
    </citation>
    <scope>NUCLEOTIDE SEQUENCE</scope>
    <source>
        <strain evidence="2">IBT 29864</strain>
    </source>
</reference>
<dbReference type="RefSeq" id="XP_056550426.1">
    <property type="nucleotide sequence ID" value="XM_056704466.1"/>
</dbReference>
<reference evidence="2" key="2">
    <citation type="journal article" date="2023" name="IMA Fungus">
        <title>Comparative genomic study of the Penicillium genus elucidates a diverse pangenome and 15 lateral gene transfer events.</title>
        <authorList>
            <person name="Petersen C."/>
            <person name="Sorensen T."/>
            <person name="Nielsen M.R."/>
            <person name="Sondergaard T.E."/>
            <person name="Sorensen J.L."/>
            <person name="Fitzpatrick D.A."/>
            <person name="Frisvad J.C."/>
            <person name="Nielsen K.L."/>
        </authorList>
    </citation>
    <scope>NUCLEOTIDE SEQUENCE</scope>
    <source>
        <strain evidence="2">IBT 29864</strain>
    </source>
</reference>
<evidence type="ECO:0000256" key="1">
    <source>
        <dbReference type="PROSITE-ProRule" id="PRU00023"/>
    </source>
</evidence>